<dbReference type="GO" id="GO:0050511">
    <property type="term" value="F:undecaprenyldiphospho-muramoylpentapeptide beta-N-acetylglucosaminyltransferase activity"/>
    <property type="evidence" value="ECO:0007669"/>
    <property type="project" value="UniProtKB-UniRule"/>
</dbReference>
<comment type="caution">
    <text evidence="10">Lacks conserved residue(s) required for the propagation of feature annotation.</text>
</comment>
<proteinExistence type="inferred from homology"/>
<name>A0A3P1WXF8_9ACTN</name>
<dbReference type="NCBIfam" id="TIGR01133">
    <property type="entry name" value="murG"/>
    <property type="match status" value="1"/>
</dbReference>
<dbReference type="InterPro" id="IPR007235">
    <property type="entry name" value="Glyco_trans_28_C"/>
</dbReference>
<comment type="subcellular location">
    <subcellularLocation>
        <location evidence="10">Cell membrane</location>
        <topology evidence="10">Peripheral membrane protein</topology>
        <orientation evidence="10">Cytoplasmic side</orientation>
    </subcellularLocation>
</comment>
<dbReference type="InterPro" id="IPR006009">
    <property type="entry name" value="GlcNAc_MurG"/>
</dbReference>
<evidence type="ECO:0000256" key="3">
    <source>
        <dbReference type="ARBA" id="ARBA00022676"/>
    </source>
</evidence>
<dbReference type="Gene3D" id="3.40.50.2000">
    <property type="entry name" value="Glycogen Phosphorylase B"/>
    <property type="match status" value="2"/>
</dbReference>
<dbReference type="GO" id="GO:0051301">
    <property type="term" value="P:cell division"/>
    <property type="evidence" value="ECO:0007669"/>
    <property type="project" value="UniProtKB-KW"/>
</dbReference>
<sequence>MSRVVLAGGGTAGHTSPLIATAQALQELDPGVEITCIGTAKGLETRVIPQAGLTLELIRPVPMPRKLNLDLVKLPWNLLQSVREARAILRRTRAQVLVGFGGYVSIPAYLAARTLRVPVCVHEANRVVGIANKVAARFASFTGYTFPETEIRGGVRIGMPMNRSITAPTLTREEASARFGLDPSRPTLLVSGGSQGARAINEALREAVPELLSRGIQILHVLGGKNFTDADVVIEDPSGGRYVPVAYVDAMIEAYRAADLMVGRAGAGTVMETAVLGLPVVFIPLPWGNGEQARNAAGLVADGAGVMLPEAELTPARLVEVIVPRITDPDELARMGDLARPHSPADAADVLARQALQSIRREEEK</sequence>
<evidence type="ECO:0000259" key="11">
    <source>
        <dbReference type="Pfam" id="PF03033"/>
    </source>
</evidence>
<feature type="binding site" evidence="10">
    <location>
        <position position="125"/>
    </location>
    <ligand>
        <name>UDP-N-acetyl-alpha-D-glucosamine</name>
        <dbReference type="ChEBI" id="CHEBI:57705"/>
    </ligand>
</feature>
<keyword evidence="6 10" id="KW-0573">Peptidoglycan synthesis</keyword>
<evidence type="ECO:0000256" key="7">
    <source>
        <dbReference type="ARBA" id="ARBA00023136"/>
    </source>
</evidence>
<evidence type="ECO:0000313" key="14">
    <source>
        <dbReference type="Proteomes" id="UP000280935"/>
    </source>
</evidence>
<dbReference type="SUPFAM" id="SSF53756">
    <property type="entry name" value="UDP-Glycosyltransferase/glycogen phosphorylase"/>
    <property type="match status" value="1"/>
</dbReference>
<feature type="binding site" evidence="10">
    <location>
        <position position="292"/>
    </location>
    <ligand>
        <name>UDP-N-acetyl-alpha-D-glucosamine</name>
        <dbReference type="ChEBI" id="CHEBI:57705"/>
    </ligand>
</feature>
<organism evidence="13 14">
    <name type="scientific">Arachnia propionica</name>
    <dbReference type="NCBI Taxonomy" id="1750"/>
    <lineage>
        <taxon>Bacteria</taxon>
        <taxon>Bacillati</taxon>
        <taxon>Actinomycetota</taxon>
        <taxon>Actinomycetes</taxon>
        <taxon>Propionibacteriales</taxon>
        <taxon>Propionibacteriaceae</taxon>
        <taxon>Arachnia</taxon>
    </lineage>
</organism>
<keyword evidence="4 10" id="KW-0808">Transferase</keyword>
<reference evidence="13 14" key="1">
    <citation type="submission" date="2018-11" db="EMBL/GenBank/DDBJ databases">
        <title>Genomes From Bacteria Associated with the Canine Oral Cavity: a Test Case for Automated Genome-Based Taxonomic Assignment.</title>
        <authorList>
            <person name="Coil D.A."/>
            <person name="Jospin G."/>
            <person name="Darling A.E."/>
            <person name="Wallis C."/>
            <person name="Davis I.J."/>
            <person name="Harris S."/>
            <person name="Eisen J.A."/>
            <person name="Holcombe L.J."/>
            <person name="O'Flynn C."/>
        </authorList>
    </citation>
    <scope>NUCLEOTIDE SEQUENCE [LARGE SCALE GENOMIC DNA]</scope>
    <source>
        <strain evidence="13 14">OH2822_COT-296</strain>
    </source>
</reference>
<protein>
    <recommendedName>
        <fullName evidence="10">UDP-N-acetylglucosamine--N-acetylmuramyl-(pentapeptide) pyrophosphoryl-undecaprenol N-acetylglucosamine transferase</fullName>
        <ecNumber evidence="10">2.4.1.227</ecNumber>
    </recommendedName>
    <alternativeName>
        <fullName evidence="10">Undecaprenyl-PP-MurNAc-pentapeptide-UDPGlcNAc GlcNAc transferase</fullName>
    </alternativeName>
</protein>
<keyword evidence="3 10" id="KW-0328">Glycosyltransferase</keyword>
<accession>A0A3P1WXF8</accession>
<feature type="binding site" evidence="10">
    <location>
        <begin position="11"/>
        <end position="13"/>
    </location>
    <ligand>
        <name>UDP-N-acetyl-alpha-D-glucosamine</name>
        <dbReference type="ChEBI" id="CHEBI:57705"/>
    </ligand>
</feature>
<dbReference type="UniPathway" id="UPA00219"/>
<dbReference type="InterPro" id="IPR004276">
    <property type="entry name" value="GlycoTrans_28_N"/>
</dbReference>
<dbReference type="GO" id="GO:0071555">
    <property type="term" value="P:cell wall organization"/>
    <property type="evidence" value="ECO:0007669"/>
    <property type="project" value="UniProtKB-KW"/>
</dbReference>
<keyword evidence="1 10" id="KW-1003">Cell membrane</keyword>
<evidence type="ECO:0000259" key="12">
    <source>
        <dbReference type="Pfam" id="PF04101"/>
    </source>
</evidence>
<dbReference type="OrthoDB" id="9808936at2"/>
<comment type="similarity">
    <text evidence="10">Belongs to the glycosyltransferase 28 family. MurG subfamily.</text>
</comment>
<dbReference type="GO" id="GO:0008360">
    <property type="term" value="P:regulation of cell shape"/>
    <property type="evidence" value="ECO:0007669"/>
    <property type="project" value="UniProtKB-KW"/>
</dbReference>
<dbReference type="RefSeq" id="WP_125227523.1">
    <property type="nucleotide sequence ID" value="NZ_RQYT01000009.1"/>
</dbReference>
<dbReference type="GO" id="GO:0009252">
    <property type="term" value="P:peptidoglycan biosynthetic process"/>
    <property type="evidence" value="ECO:0007669"/>
    <property type="project" value="UniProtKB-UniRule"/>
</dbReference>
<keyword evidence="9 10" id="KW-0961">Cell wall biogenesis/degradation</keyword>
<dbReference type="GO" id="GO:0005886">
    <property type="term" value="C:plasma membrane"/>
    <property type="evidence" value="ECO:0007669"/>
    <property type="project" value="UniProtKB-SubCell"/>
</dbReference>
<dbReference type="GO" id="GO:0051991">
    <property type="term" value="F:UDP-N-acetyl-D-glucosamine:N-acetylmuramoyl-L-alanyl-D-glutamyl-meso-2,6-diaminopimelyl-D-alanyl-D-alanine-diphosphoundecaprenol 4-beta-N-acetylglucosaminlytransferase activity"/>
    <property type="evidence" value="ECO:0007669"/>
    <property type="project" value="RHEA"/>
</dbReference>
<dbReference type="Pfam" id="PF04101">
    <property type="entry name" value="Glyco_tran_28_C"/>
    <property type="match status" value="1"/>
</dbReference>
<comment type="function">
    <text evidence="10">Cell wall formation. Catalyzes the transfer of a GlcNAc subunit on undecaprenyl-pyrophosphoryl-MurNAc-pentapeptide (lipid intermediate I) to form undecaprenyl-pyrophosphoryl-MurNAc-(pentapeptide)GlcNAc (lipid intermediate II).</text>
</comment>
<keyword evidence="7 10" id="KW-0472">Membrane</keyword>
<gene>
    <name evidence="10 13" type="primary">murG</name>
    <name evidence="13" type="ORF">EII35_05850</name>
</gene>
<keyword evidence="5 10" id="KW-0133">Cell shape</keyword>
<dbReference type="PANTHER" id="PTHR21015:SF22">
    <property type="entry name" value="GLYCOSYLTRANSFERASE"/>
    <property type="match status" value="1"/>
</dbReference>
<dbReference type="Pfam" id="PF03033">
    <property type="entry name" value="Glyco_transf_28"/>
    <property type="match status" value="1"/>
</dbReference>
<dbReference type="GO" id="GO:0005975">
    <property type="term" value="P:carbohydrate metabolic process"/>
    <property type="evidence" value="ECO:0007669"/>
    <property type="project" value="InterPro"/>
</dbReference>
<evidence type="ECO:0000256" key="5">
    <source>
        <dbReference type="ARBA" id="ARBA00022960"/>
    </source>
</evidence>
<dbReference type="HAMAP" id="MF_00033">
    <property type="entry name" value="MurG"/>
    <property type="match status" value="1"/>
</dbReference>
<evidence type="ECO:0000256" key="4">
    <source>
        <dbReference type="ARBA" id="ARBA00022679"/>
    </source>
</evidence>
<dbReference type="AlphaFoldDB" id="A0A3P1WXF8"/>
<evidence type="ECO:0000256" key="2">
    <source>
        <dbReference type="ARBA" id="ARBA00022618"/>
    </source>
</evidence>
<evidence type="ECO:0000256" key="1">
    <source>
        <dbReference type="ARBA" id="ARBA00022475"/>
    </source>
</evidence>
<evidence type="ECO:0000256" key="9">
    <source>
        <dbReference type="ARBA" id="ARBA00023316"/>
    </source>
</evidence>
<keyword evidence="2 10" id="KW-0132">Cell division</keyword>
<evidence type="ECO:0000256" key="6">
    <source>
        <dbReference type="ARBA" id="ARBA00022984"/>
    </source>
</evidence>
<evidence type="ECO:0000256" key="8">
    <source>
        <dbReference type="ARBA" id="ARBA00023306"/>
    </source>
</evidence>
<keyword evidence="8 10" id="KW-0131">Cell cycle</keyword>
<dbReference type="PANTHER" id="PTHR21015">
    <property type="entry name" value="UDP-N-ACETYLGLUCOSAMINE--N-ACETYLMURAMYL-(PENTAPEPTIDE) PYROPHOSPHORYL-UNDECAPRENOL N-ACETYLGLUCOSAMINE TRANSFERASE 1"/>
    <property type="match status" value="1"/>
</dbReference>
<feature type="domain" description="Glycosyltransferase family 28 N-terminal" evidence="11">
    <location>
        <begin position="4"/>
        <end position="139"/>
    </location>
</feature>
<dbReference type="EMBL" id="RQYT01000009">
    <property type="protein sequence ID" value="RRD50080.1"/>
    <property type="molecule type" value="Genomic_DNA"/>
</dbReference>
<feature type="domain" description="Glycosyl transferase family 28 C-terminal" evidence="12">
    <location>
        <begin position="187"/>
        <end position="342"/>
    </location>
</feature>
<comment type="caution">
    <text evidence="13">The sequence shown here is derived from an EMBL/GenBank/DDBJ whole genome shotgun (WGS) entry which is preliminary data.</text>
</comment>
<dbReference type="CDD" id="cd03785">
    <property type="entry name" value="GT28_MurG"/>
    <property type="match status" value="1"/>
</dbReference>
<evidence type="ECO:0000313" key="13">
    <source>
        <dbReference type="EMBL" id="RRD50080.1"/>
    </source>
</evidence>
<dbReference type="EC" id="2.4.1.227" evidence="10"/>
<comment type="pathway">
    <text evidence="10">Cell wall biogenesis; peptidoglycan biosynthesis.</text>
</comment>
<feature type="binding site" evidence="10">
    <location>
        <position position="194"/>
    </location>
    <ligand>
        <name>UDP-N-acetyl-alpha-D-glucosamine</name>
        <dbReference type="ChEBI" id="CHEBI:57705"/>
    </ligand>
</feature>
<evidence type="ECO:0000256" key="10">
    <source>
        <dbReference type="HAMAP-Rule" id="MF_00033"/>
    </source>
</evidence>
<comment type="catalytic activity">
    <reaction evidence="10">
        <text>di-trans,octa-cis-undecaprenyl diphospho-N-acetyl-alpha-D-muramoyl-L-alanyl-D-glutamyl-meso-2,6-diaminopimeloyl-D-alanyl-D-alanine + UDP-N-acetyl-alpha-D-glucosamine = di-trans,octa-cis-undecaprenyl diphospho-[N-acetyl-alpha-D-glucosaminyl-(1-&gt;4)]-N-acetyl-alpha-D-muramoyl-L-alanyl-D-glutamyl-meso-2,6-diaminopimeloyl-D-alanyl-D-alanine + UDP + H(+)</text>
        <dbReference type="Rhea" id="RHEA:31227"/>
        <dbReference type="ChEBI" id="CHEBI:15378"/>
        <dbReference type="ChEBI" id="CHEBI:57705"/>
        <dbReference type="ChEBI" id="CHEBI:58223"/>
        <dbReference type="ChEBI" id="CHEBI:61387"/>
        <dbReference type="ChEBI" id="CHEBI:61388"/>
        <dbReference type="EC" id="2.4.1.227"/>
    </reaction>
</comment>
<dbReference type="Proteomes" id="UP000280935">
    <property type="component" value="Unassembled WGS sequence"/>
</dbReference>